<reference evidence="2" key="1">
    <citation type="submission" date="2019-12" db="EMBL/GenBank/DDBJ databases">
        <title>Genome sequencing and annotation of Brassica cretica.</title>
        <authorList>
            <person name="Studholme D.J."/>
            <person name="Sarris P.F."/>
        </authorList>
    </citation>
    <scope>NUCLEOTIDE SEQUENCE</scope>
    <source>
        <strain evidence="2">PFS-102/07</strain>
        <tissue evidence="2">Leaf</tissue>
    </source>
</reference>
<feature type="compositionally biased region" description="Basic and acidic residues" evidence="1">
    <location>
        <begin position="35"/>
        <end position="44"/>
    </location>
</feature>
<dbReference type="AlphaFoldDB" id="A0A8S9KBB6"/>
<gene>
    <name evidence="2" type="ORF">F2Q70_00042922</name>
</gene>
<feature type="compositionally biased region" description="Basic residues" evidence="1">
    <location>
        <begin position="201"/>
        <end position="217"/>
    </location>
</feature>
<feature type="compositionally biased region" description="Basic and acidic residues" evidence="1">
    <location>
        <begin position="13"/>
        <end position="23"/>
    </location>
</feature>
<dbReference type="EMBL" id="QGKY02000164">
    <property type="protein sequence ID" value="KAF2592034.1"/>
    <property type="molecule type" value="Genomic_DNA"/>
</dbReference>
<feature type="region of interest" description="Disordered" evidence="1">
    <location>
        <begin position="111"/>
        <end position="261"/>
    </location>
</feature>
<feature type="compositionally biased region" description="Polar residues" evidence="1">
    <location>
        <begin position="145"/>
        <end position="170"/>
    </location>
</feature>
<feature type="compositionally biased region" description="Polar residues" evidence="1">
    <location>
        <begin position="246"/>
        <end position="261"/>
    </location>
</feature>
<accession>A0A8S9KBB6</accession>
<evidence type="ECO:0000313" key="2">
    <source>
        <dbReference type="EMBL" id="KAF2592034.1"/>
    </source>
</evidence>
<name>A0A8S9KBB6_BRACR</name>
<organism evidence="2">
    <name type="scientific">Brassica cretica</name>
    <name type="common">Mustard</name>
    <dbReference type="NCBI Taxonomy" id="69181"/>
    <lineage>
        <taxon>Eukaryota</taxon>
        <taxon>Viridiplantae</taxon>
        <taxon>Streptophyta</taxon>
        <taxon>Embryophyta</taxon>
        <taxon>Tracheophyta</taxon>
        <taxon>Spermatophyta</taxon>
        <taxon>Magnoliopsida</taxon>
        <taxon>eudicotyledons</taxon>
        <taxon>Gunneridae</taxon>
        <taxon>Pentapetalae</taxon>
        <taxon>rosids</taxon>
        <taxon>malvids</taxon>
        <taxon>Brassicales</taxon>
        <taxon>Brassicaceae</taxon>
        <taxon>Brassiceae</taxon>
        <taxon>Brassica</taxon>
    </lineage>
</organism>
<proteinExistence type="predicted"/>
<evidence type="ECO:0000256" key="1">
    <source>
        <dbReference type="SAM" id="MobiDB-lite"/>
    </source>
</evidence>
<sequence length="261" mass="29172">MRLKECPVIIREKDIEVPKRNQQEHLPTPRNHKGNSVEHMDKSMEPIPQTEASLADKDKTTGNMSMEQDEDDISMEEGEFNKMVDYYNDLRMAEEMIEEDDLLEDIVVPETQVSETQAGAEDEEYEQIEAIARLRKKATSRDNGTEQGQSKKPQKQSTIPSKENNVQRTQKGLLKVHKRPEVQRVIPRSPDPKGIAASRKLAVRGRLSPKSKGKKKAGLSASGRQASKQVPHSGVFPSALKGRKPVSTSGLVSQKPPSTNI</sequence>
<feature type="region of interest" description="Disordered" evidence="1">
    <location>
        <begin position="13"/>
        <end position="77"/>
    </location>
</feature>
<comment type="caution">
    <text evidence="2">The sequence shown here is derived from an EMBL/GenBank/DDBJ whole genome shotgun (WGS) entry which is preliminary data.</text>
</comment>
<feature type="compositionally biased region" description="Acidic residues" evidence="1">
    <location>
        <begin position="67"/>
        <end position="77"/>
    </location>
</feature>
<protein>
    <submittedName>
        <fullName evidence="2">Uncharacterized protein</fullName>
    </submittedName>
</protein>